<comment type="caution">
    <text evidence="3">The sequence shown here is derived from an EMBL/GenBank/DDBJ whole genome shotgun (WGS) entry which is preliminary data.</text>
</comment>
<dbReference type="PANTHER" id="PTHR43736">
    <property type="entry name" value="ADP-RIBOSE PYROPHOSPHATASE"/>
    <property type="match status" value="1"/>
</dbReference>
<sequence>MARDLPPDGFTFTHTPAVDFLNVPSSTFLSARPLVRGAATGALVFSRAPVTTSSSSSAAATDSNASTGTGTNQPPSEPQDRILIVQRAPHDSMPLRWEVPGGACDPEDPTMLHGLARELWEEAGLKLRRVVRPVGDEHVFLTRRGRAVAKVTCEVEVETVRSEGGDEALPEVVLDPNEHVRFVWATEEECRKGRAVAVVVDAGEGEGEGERTEEVEIQFTTQAQREVVLQGFELRKKREP</sequence>
<organism evidence="3 4">
    <name type="scientific">Remersonia thermophila</name>
    <dbReference type="NCBI Taxonomy" id="72144"/>
    <lineage>
        <taxon>Eukaryota</taxon>
        <taxon>Fungi</taxon>
        <taxon>Dikarya</taxon>
        <taxon>Ascomycota</taxon>
        <taxon>Pezizomycotina</taxon>
        <taxon>Sordariomycetes</taxon>
        <taxon>Sordariomycetidae</taxon>
        <taxon>Sordariales</taxon>
        <taxon>Sordariales incertae sedis</taxon>
        <taxon>Remersonia</taxon>
    </lineage>
</organism>
<dbReference type="CDD" id="cd02883">
    <property type="entry name" value="NUDIX_Hydrolase"/>
    <property type="match status" value="1"/>
</dbReference>
<dbReference type="PANTHER" id="PTHR43736:SF1">
    <property type="entry name" value="DIHYDRONEOPTERIN TRIPHOSPHATE DIPHOSPHATASE"/>
    <property type="match status" value="1"/>
</dbReference>
<dbReference type="EMBL" id="JAZGUE010000001">
    <property type="protein sequence ID" value="KAL2271972.1"/>
    <property type="molecule type" value="Genomic_DNA"/>
</dbReference>
<reference evidence="3 4" key="1">
    <citation type="journal article" date="2024" name="Commun. Biol.">
        <title>Comparative genomic analysis of thermophilic fungi reveals convergent evolutionary adaptations and gene losses.</title>
        <authorList>
            <person name="Steindorff A.S."/>
            <person name="Aguilar-Pontes M.V."/>
            <person name="Robinson A.J."/>
            <person name="Andreopoulos B."/>
            <person name="LaButti K."/>
            <person name="Kuo A."/>
            <person name="Mondo S."/>
            <person name="Riley R."/>
            <person name="Otillar R."/>
            <person name="Haridas S."/>
            <person name="Lipzen A."/>
            <person name="Grimwood J."/>
            <person name="Schmutz J."/>
            <person name="Clum A."/>
            <person name="Reid I.D."/>
            <person name="Moisan M.C."/>
            <person name="Butler G."/>
            <person name="Nguyen T.T.M."/>
            <person name="Dewar K."/>
            <person name="Conant G."/>
            <person name="Drula E."/>
            <person name="Henrissat B."/>
            <person name="Hansel C."/>
            <person name="Singer S."/>
            <person name="Hutchinson M.I."/>
            <person name="de Vries R.P."/>
            <person name="Natvig D.O."/>
            <person name="Powell A.J."/>
            <person name="Tsang A."/>
            <person name="Grigoriev I.V."/>
        </authorList>
    </citation>
    <scope>NUCLEOTIDE SEQUENCE [LARGE SCALE GENOMIC DNA]</scope>
    <source>
        <strain evidence="3 4">ATCC 22073</strain>
    </source>
</reference>
<dbReference type="RefSeq" id="XP_070870696.1">
    <property type="nucleotide sequence ID" value="XM_071007492.1"/>
</dbReference>
<feature type="domain" description="Nudix hydrolase" evidence="2">
    <location>
        <begin position="35"/>
        <end position="208"/>
    </location>
</feature>
<dbReference type="GeneID" id="98122136"/>
<evidence type="ECO:0000313" key="3">
    <source>
        <dbReference type="EMBL" id="KAL2271972.1"/>
    </source>
</evidence>
<evidence type="ECO:0000256" key="1">
    <source>
        <dbReference type="SAM" id="MobiDB-lite"/>
    </source>
</evidence>
<protein>
    <recommendedName>
        <fullName evidence="2">Nudix hydrolase domain-containing protein</fullName>
    </recommendedName>
</protein>
<evidence type="ECO:0000313" key="4">
    <source>
        <dbReference type="Proteomes" id="UP001600064"/>
    </source>
</evidence>
<dbReference type="InterPro" id="IPR000086">
    <property type="entry name" value="NUDIX_hydrolase_dom"/>
</dbReference>
<evidence type="ECO:0000259" key="2">
    <source>
        <dbReference type="PROSITE" id="PS51462"/>
    </source>
</evidence>
<keyword evidence="4" id="KW-1185">Reference proteome</keyword>
<dbReference type="Pfam" id="PF00293">
    <property type="entry name" value="NUDIX"/>
    <property type="match status" value="1"/>
</dbReference>
<dbReference type="Proteomes" id="UP001600064">
    <property type="component" value="Unassembled WGS sequence"/>
</dbReference>
<dbReference type="Gene3D" id="3.90.79.10">
    <property type="entry name" value="Nucleoside Triphosphate Pyrophosphohydrolase"/>
    <property type="match status" value="1"/>
</dbReference>
<dbReference type="InterPro" id="IPR015797">
    <property type="entry name" value="NUDIX_hydrolase-like_dom_sf"/>
</dbReference>
<dbReference type="SUPFAM" id="SSF55811">
    <property type="entry name" value="Nudix"/>
    <property type="match status" value="1"/>
</dbReference>
<proteinExistence type="predicted"/>
<feature type="region of interest" description="Disordered" evidence="1">
    <location>
        <begin position="50"/>
        <end position="78"/>
    </location>
</feature>
<gene>
    <name evidence="3" type="ORF">VTJ83DRAFT_1343</name>
</gene>
<accession>A0ABR4DNS8</accession>
<feature type="compositionally biased region" description="Low complexity" evidence="1">
    <location>
        <begin position="51"/>
        <end position="72"/>
    </location>
</feature>
<name>A0ABR4DNS8_9PEZI</name>
<dbReference type="PROSITE" id="PS51462">
    <property type="entry name" value="NUDIX"/>
    <property type="match status" value="1"/>
</dbReference>